<organism evidence="1 2">
    <name type="scientific">Brachionus plicatilis</name>
    <name type="common">Marine rotifer</name>
    <name type="synonym">Brachionus muelleri</name>
    <dbReference type="NCBI Taxonomy" id="10195"/>
    <lineage>
        <taxon>Eukaryota</taxon>
        <taxon>Metazoa</taxon>
        <taxon>Spiralia</taxon>
        <taxon>Gnathifera</taxon>
        <taxon>Rotifera</taxon>
        <taxon>Eurotatoria</taxon>
        <taxon>Monogononta</taxon>
        <taxon>Pseudotrocha</taxon>
        <taxon>Ploima</taxon>
        <taxon>Brachionidae</taxon>
        <taxon>Brachionus</taxon>
    </lineage>
</organism>
<accession>A0A3M7RL31</accession>
<reference evidence="1 2" key="1">
    <citation type="journal article" date="2018" name="Sci. Rep.">
        <title>Genomic signatures of local adaptation to the degree of environmental predictability in rotifers.</title>
        <authorList>
            <person name="Franch-Gras L."/>
            <person name="Hahn C."/>
            <person name="Garcia-Roger E.M."/>
            <person name="Carmona M.J."/>
            <person name="Serra M."/>
            <person name="Gomez A."/>
        </authorList>
    </citation>
    <scope>NUCLEOTIDE SEQUENCE [LARGE SCALE GENOMIC DNA]</scope>
    <source>
        <strain evidence="1">HYR1</strain>
    </source>
</reference>
<protein>
    <submittedName>
        <fullName evidence="1">Uncharacterized protein</fullName>
    </submittedName>
</protein>
<dbReference type="EMBL" id="REGN01003160">
    <property type="protein sequence ID" value="RNA24179.1"/>
    <property type="molecule type" value="Genomic_DNA"/>
</dbReference>
<dbReference type="AlphaFoldDB" id="A0A3M7RL31"/>
<sequence>MMLIKKFYEIQIANRKVIFKRELTIETRVDASTRFFSMFCVTRLLVLGLNCQKKILSKLRLLANIDLYSKIQIKNILTFFKI</sequence>
<gene>
    <name evidence="1" type="ORF">BpHYR1_006754</name>
</gene>
<evidence type="ECO:0000313" key="1">
    <source>
        <dbReference type="EMBL" id="RNA24179.1"/>
    </source>
</evidence>
<keyword evidence="2" id="KW-1185">Reference proteome</keyword>
<comment type="caution">
    <text evidence="1">The sequence shown here is derived from an EMBL/GenBank/DDBJ whole genome shotgun (WGS) entry which is preliminary data.</text>
</comment>
<name>A0A3M7RL31_BRAPC</name>
<evidence type="ECO:0000313" key="2">
    <source>
        <dbReference type="Proteomes" id="UP000276133"/>
    </source>
</evidence>
<proteinExistence type="predicted"/>
<dbReference type="Proteomes" id="UP000276133">
    <property type="component" value="Unassembled WGS sequence"/>
</dbReference>